<dbReference type="CDD" id="cd00221">
    <property type="entry name" value="Vsr"/>
    <property type="match status" value="1"/>
</dbReference>
<dbReference type="NCBIfam" id="TIGR00632">
    <property type="entry name" value="vsr"/>
    <property type="match status" value="1"/>
</dbReference>
<accession>A0AAP2DEW4</accession>
<evidence type="ECO:0000256" key="4">
    <source>
        <dbReference type="ARBA" id="ARBA00022801"/>
    </source>
</evidence>
<dbReference type="GO" id="GO:0006298">
    <property type="term" value="P:mismatch repair"/>
    <property type="evidence" value="ECO:0007669"/>
    <property type="project" value="UniProtKB-UniRule"/>
</dbReference>
<gene>
    <name evidence="7" type="primary">vsr</name>
    <name evidence="7" type="ORF">KK078_16170</name>
</gene>
<evidence type="ECO:0000313" key="8">
    <source>
        <dbReference type="Proteomes" id="UP001319180"/>
    </source>
</evidence>
<evidence type="ECO:0000256" key="3">
    <source>
        <dbReference type="ARBA" id="ARBA00022763"/>
    </source>
</evidence>
<dbReference type="SUPFAM" id="SSF52980">
    <property type="entry name" value="Restriction endonuclease-like"/>
    <property type="match status" value="1"/>
</dbReference>
<evidence type="ECO:0000313" key="7">
    <source>
        <dbReference type="EMBL" id="MBT1688107.1"/>
    </source>
</evidence>
<proteinExistence type="inferred from homology"/>
<evidence type="ECO:0000256" key="1">
    <source>
        <dbReference type="ARBA" id="ARBA00022722"/>
    </source>
</evidence>
<dbReference type="Gene3D" id="3.40.960.10">
    <property type="entry name" value="VSR Endonuclease"/>
    <property type="match status" value="1"/>
</dbReference>
<dbReference type="PIRSF" id="PIRSF018267">
    <property type="entry name" value="VSR_endonuc"/>
    <property type="match status" value="1"/>
</dbReference>
<dbReference type="Pfam" id="PF03852">
    <property type="entry name" value="Vsr"/>
    <property type="match status" value="1"/>
</dbReference>
<reference evidence="7 8" key="1">
    <citation type="submission" date="2021-05" db="EMBL/GenBank/DDBJ databases">
        <title>A Polyphasic approach of four new species of the genus Ohtaekwangia: Ohtaekwangia histidinii sp. nov., Ohtaekwangia cretensis sp. nov., Ohtaekwangia indiensis sp. nov., Ohtaekwangia reichenbachii sp. nov. from diverse environment.</title>
        <authorList>
            <person name="Octaviana S."/>
        </authorList>
    </citation>
    <scope>NUCLEOTIDE SEQUENCE [LARGE SCALE GENOMIC DNA]</scope>
    <source>
        <strain evidence="7 8">PWU37</strain>
    </source>
</reference>
<dbReference type="GO" id="GO:0016787">
    <property type="term" value="F:hydrolase activity"/>
    <property type="evidence" value="ECO:0007669"/>
    <property type="project" value="UniProtKB-KW"/>
</dbReference>
<evidence type="ECO:0000256" key="5">
    <source>
        <dbReference type="ARBA" id="ARBA00023204"/>
    </source>
</evidence>
<dbReference type="EC" id="3.1.-.-" evidence="6"/>
<protein>
    <recommendedName>
        <fullName evidence="6">Very short patch repair endonuclease</fullName>
        <ecNumber evidence="6">3.1.-.-</ecNumber>
    </recommendedName>
</protein>
<keyword evidence="4 6" id="KW-0378">Hydrolase</keyword>
<evidence type="ECO:0000256" key="6">
    <source>
        <dbReference type="PIRNR" id="PIRNR018267"/>
    </source>
</evidence>
<keyword evidence="5 6" id="KW-0234">DNA repair</keyword>
<comment type="function">
    <text evidence="6">May nick specific sequences that contain T:G mispairs resulting from m5C-deamination.</text>
</comment>
<name>A0AAP2DEW4_9BACT</name>
<dbReference type="InterPro" id="IPR011335">
    <property type="entry name" value="Restrct_endonuc-II-like"/>
</dbReference>
<keyword evidence="1 6" id="KW-0540">Nuclease</keyword>
<comment type="caution">
    <text evidence="7">The sequence shown here is derived from an EMBL/GenBank/DDBJ whole genome shotgun (WGS) entry which is preliminary data.</text>
</comment>
<dbReference type="Proteomes" id="UP001319180">
    <property type="component" value="Unassembled WGS sequence"/>
</dbReference>
<organism evidence="7 8">
    <name type="scientific">Dawidia soli</name>
    <dbReference type="NCBI Taxonomy" id="2782352"/>
    <lineage>
        <taxon>Bacteria</taxon>
        <taxon>Pseudomonadati</taxon>
        <taxon>Bacteroidota</taxon>
        <taxon>Cytophagia</taxon>
        <taxon>Cytophagales</taxon>
        <taxon>Chryseotaleaceae</taxon>
        <taxon>Dawidia</taxon>
    </lineage>
</organism>
<sequence>MIPSELRSKIMRSVKSQNTGCEIIVRRLIWKLGFRFRLNVKSLPGSPDVVLKRHQKVIFVNGCFWHGHTCPKGRLPKSNIEFWKNKVDRNRQRDSRVRSELKKLGWKSLVIWQCELKKMDVLERKLIRFMDKT</sequence>
<dbReference type="InterPro" id="IPR004603">
    <property type="entry name" value="DNA_mismatch_endonuc_vsr"/>
</dbReference>
<keyword evidence="3 6" id="KW-0227">DNA damage</keyword>
<dbReference type="AlphaFoldDB" id="A0AAP2DEW4"/>
<comment type="similarity">
    <text evidence="6">Belongs to the vsr family.</text>
</comment>
<dbReference type="GO" id="GO:0004519">
    <property type="term" value="F:endonuclease activity"/>
    <property type="evidence" value="ECO:0007669"/>
    <property type="project" value="UniProtKB-KW"/>
</dbReference>
<evidence type="ECO:0000256" key="2">
    <source>
        <dbReference type="ARBA" id="ARBA00022759"/>
    </source>
</evidence>
<dbReference type="RefSeq" id="WP_394370569.1">
    <property type="nucleotide sequence ID" value="NZ_JAHESC010000023.1"/>
</dbReference>
<keyword evidence="8" id="KW-1185">Reference proteome</keyword>
<keyword evidence="2 6" id="KW-0255">Endonuclease</keyword>
<dbReference type="EMBL" id="JAHESC010000023">
    <property type="protein sequence ID" value="MBT1688107.1"/>
    <property type="molecule type" value="Genomic_DNA"/>
</dbReference>